<reference evidence="1" key="1">
    <citation type="submission" date="2019-08" db="EMBL/GenBank/DDBJ databases">
        <authorList>
            <person name="Kucharzyk K."/>
            <person name="Murdoch R.W."/>
            <person name="Higgins S."/>
            <person name="Loffler F."/>
        </authorList>
    </citation>
    <scope>NUCLEOTIDE SEQUENCE</scope>
</reference>
<name>A0A645CU40_9ZZZZ</name>
<dbReference type="AlphaFoldDB" id="A0A645CU40"/>
<comment type="caution">
    <text evidence="1">The sequence shown here is derived from an EMBL/GenBank/DDBJ whole genome shotgun (WGS) entry which is preliminary data.</text>
</comment>
<proteinExistence type="predicted"/>
<protein>
    <submittedName>
        <fullName evidence="1">Uncharacterized protein</fullName>
    </submittedName>
</protein>
<sequence length="136" mass="15285">MSRRFDGSAFMNVDMAGFGRNHSLMGPQGGRNHREVGLGAANEEMDVHILSFAIFPDKPGGLFAVDVFPVARRLLEVGLYQLFQYLRMGALAVIAVESDHKSILPYCENESAKQSKAFSALFNLKKFQYERFFEES</sequence>
<organism evidence="1">
    <name type="scientific">bioreactor metagenome</name>
    <dbReference type="NCBI Taxonomy" id="1076179"/>
    <lineage>
        <taxon>unclassified sequences</taxon>
        <taxon>metagenomes</taxon>
        <taxon>ecological metagenomes</taxon>
    </lineage>
</organism>
<gene>
    <name evidence="1" type="ORF">SDC9_127456</name>
</gene>
<accession>A0A645CU40</accession>
<evidence type="ECO:0000313" key="1">
    <source>
        <dbReference type="EMBL" id="MPM80409.1"/>
    </source>
</evidence>
<dbReference type="EMBL" id="VSSQ01030032">
    <property type="protein sequence ID" value="MPM80409.1"/>
    <property type="molecule type" value="Genomic_DNA"/>
</dbReference>